<evidence type="ECO:0000313" key="2">
    <source>
        <dbReference type="EMBL" id="OAI21209.1"/>
    </source>
</evidence>
<evidence type="ECO:0000256" key="1">
    <source>
        <dbReference type="SAM" id="MobiDB-lite"/>
    </source>
</evidence>
<dbReference type="AlphaFoldDB" id="A0AA91D810"/>
<dbReference type="EMBL" id="LUUL01000147">
    <property type="protein sequence ID" value="OAI21209.1"/>
    <property type="molecule type" value="Genomic_DNA"/>
</dbReference>
<feature type="region of interest" description="Disordered" evidence="1">
    <location>
        <begin position="1"/>
        <end position="30"/>
    </location>
</feature>
<gene>
    <name evidence="2" type="ORF">A1356_03205</name>
</gene>
<accession>A0AA91D810</accession>
<protein>
    <submittedName>
        <fullName evidence="2">Uncharacterized protein</fullName>
    </submittedName>
</protein>
<proteinExistence type="predicted"/>
<comment type="caution">
    <text evidence="2">The sequence shown here is derived from an EMBL/GenBank/DDBJ whole genome shotgun (WGS) entry which is preliminary data.</text>
</comment>
<keyword evidence="3" id="KW-1185">Reference proteome</keyword>
<organism evidence="2 3">
    <name type="scientific">Methylomonas koyamae</name>
    <dbReference type="NCBI Taxonomy" id="702114"/>
    <lineage>
        <taxon>Bacteria</taxon>
        <taxon>Pseudomonadati</taxon>
        <taxon>Pseudomonadota</taxon>
        <taxon>Gammaproteobacteria</taxon>
        <taxon>Methylococcales</taxon>
        <taxon>Methylococcaceae</taxon>
        <taxon>Methylomonas</taxon>
    </lineage>
</organism>
<reference evidence="2 3" key="1">
    <citation type="submission" date="2016-03" db="EMBL/GenBank/DDBJ databases">
        <authorList>
            <person name="Heylen K."/>
            <person name="De Vos P."/>
            <person name="Vekeman B."/>
        </authorList>
    </citation>
    <scope>NUCLEOTIDE SEQUENCE [LARGE SCALE GENOMIC DNA]</scope>
    <source>
        <strain evidence="2 3">R-49807</strain>
    </source>
</reference>
<evidence type="ECO:0000313" key="3">
    <source>
        <dbReference type="Proteomes" id="UP000077734"/>
    </source>
</evidence>
<dbReference type="Proteomes" id="UP000077734">
    <property type="component" value="Unassembled WGS sequence"/>
</dbReference>
<sequence>MHLPTIPLPKTLGEAGRNQRRVSGAAEMPETPVGLFRPTAVRYAQPEPDNSNRLNRFMIGNRGN</sequence>
<name>A0AA91D810_9GAMM</name>